<dbReference type="PANTHER" id="PTHR45786">
    <property type="entry name" value="DNA BINDING PROTEIN-LIKE"/>
    <property type="match status" value="1"/>
</dbReference>
<dbReference type="PANTHER" id="PTHR45786:SF74">
    <property type="entry name" value="ATP-DEPENDENT DNA HELICASE"/>
    <property type="match status" value="1"/>
</dbReference>
<dbReference type="GeneID" id="70241072"/>
<keyword evidence="2" id="KW-1185">Reference proteome</keyword>
<dbReference type="AlphaFoldDB" id="A0AAD4Q1E6"/>
<dbReference type="Proteomes" id="UP001201262">
    <property type="component" value="Unassembled WGS sequence"/>
</dbReference>
<proteinExistence type="predicted"/>
<comment type="caution">
    <text evidence="1">The sequence shown here is derived from an EMBL/GenBank/DDBJ whole genome shotgun (WGS) entry which is preliminary data.</text>
</comment>
<accession>A0AAD4Q1E6</accession>
<protein>
    <submittedName>
        <fullName evidence="1">Uncharacterized protein</fullName>
    </submittedName>
</protein>
<evidence type="ECO:0000313" key="1">
    <source>
        <dbReference type="EMBL" id="KAH8702199.1"/>
    </source>
</evidence>
<dbReference type="RefSeq" id="XP_046075575.1">
    <property type="nucleotide sequence ID" value="XM_046210785.1"/>
</dbReference>
<evidence type="ECO:0000313" key="2">
    <source>
        <dbReference type="Proteomes" id="UP001201262"/>
    </source>
</evidence>
<sequence>MPLQGLLASAQNILANTDPIELFWPRKRRRRPSQDTCFCQRCHQQCSVDSFIRFEWAGRAYTYCCDCSALHYFTNLDNCQLLGPNLESAAPNQLLDRRGRTPIGFISEYFRRSALNCCRMDQGAVQLPAVKAPPDDLKELYISNSGPVIAFWKKIRFYNSALAFTSASYTADNRINDGFIPFQIYGQLCHLHGPLRPAEGTTPAYAQLWFYD</sequence>
<dbReference type="EMBL" id="JAJTJA010000003">
    <property type="protein sequence ID" value="KAH8702199.1"/>
    <property type="molecule type" value="Genomic_DNA"/>
</dbReference>
<gene>
    <name evidence="1" type="ORF">BGW36DRAFT_290767</name>
</gene>
<organism evidence="1 2">
    <name type="scientific">Talaromyces proteolyticus</name>
    <dbReference type="NCBI Taxonomy" id="1131652"/>
    <lineage>
        <taxon>Eukaryota</taxon>
        <taxon>Fungi</taxon>
        <taxon>Dikarya</taxon>
        <taxon>Ascomycota</taxon>
        <taxon>Pezizomycotina</taxon>
        <taxon>Eurotiomycetes</taxon>
        <taxon>Eurotiomycetidae</taxon>
        <taxon>Eurotiales</taxon>
        <taxon>Trichocomaceae</taxon>
        <taxon>Talaromyces</taxon>
        <taxon>Talaromyces sect. Bacilispori</taxon>
    </lineage>
</organism>
<name>A0AAD4Q1E6_9EURO</name>
<reference evidence="1" key="1">
    <citation type="submission" date="2021-12" db="EMBL/GenBank/DDBJ databases">
        <title>Convergent genome expansion in fungi linked to evolution of root-endophyte symbiosis.</title>
        <authorList>
            <consortium name="DOE Joint Genome Institute"/>
            <person name="Ke Y.-H."/>
            <person name="Bonito G."/>
            <person name="Liao H.-L."/>
            <person name="Looney B."/>
            <person name="Rojas-Flechas A."/>
            <person name="Nash J."/>
            <person name="Hameed K."/>
            <person name="Schadt C."/>
            <person name="Martin F."/>
            <person name="Crous P.W."/>
            <person name="Miettinen O."/>
            <person name="Magnuson J.K."/>
            <person name="Labbe J."/>
            <person name="Jacobson D."/>
            <person name="Doktycz M.J."/>
            <person name="Veneault-Fourrey C."/>
            <person name="Kuo A."/>
            <person name="Mondo S."/>
            <person name="Calhoun S."/>
            <person name="Riley R."/>
            <person name="Ohm R."/>
            <person name="LaButti K."/>
            <person name="Andreopoulos B."/>
            <person name="Pangilinan J."/>
            <person name="Nolan M."/>
            <person name="Tritt A."/>
            <person name="Clum A."/>
            <person name="Lipzen A."/>
            <person name="Daum C."/>
            <person name="Barry K."/>
            <person name="Grigoriev I.V."/>
            <person name="Vilgalys R."/>
        </authorList>
    </citation>
    <scope>NUCLEOTIDE SEQUENCE</scope>
    <source>
        <strain evidence="1">PMI_201</strain>
    </source>
</reference>